<evidence type="ECO:0008006" key="6">
    <source>
        <dbReference type="Google" id="ProtNLM"/>
    </source>
</evidence>
<evidence type="ECO:0000256" key="1">
    <source>
        <dbReference type="ARBA" id="ARBA00022737"/>
    </source>
</evidence>
<protein>
    <recommendedName>
        <fullName evidence="6">NACHT domain-containing protein</fullName>
    </recommendedName>
</protein>
<reference evidence="4 5" key="1">
    <citation type="journal article" date="2023" name="G3 (Bethesda)">
        <title>A chromosome-level genome assembly of Zasmidium syzygii isolated from banana leaves.</title>
        <authorList>
            <person name="van Westerhoven A.C."/>
            <person name="Mehrabi R."/>
            <person name="Talebi R."/>
            <person name="Steentjes M.B.F."/>
            <person name="Corcolon B."/>
            <person name="Chong P.A."/>
            <person name="Kema G.H.J."/>
            <person name="Seidl M.F."/>
        </authorList>
    </citation>
    <scope>NUCLEOTIDE SEQUENCE [LARGE SCALE GENOMIC DNA]</scope>
    <source>
        <strain evidence="4 5">P124</strain>
    </source>
</reference>
<dbReference type="PANTHER" id="PTHR10039">
    <property type="entry name" value="AMELOGENIN"/>
    <property type="match status" value="1"/>
</dbReference>
<evidence type="ECO:0000313" key="5">
    <source>
        <dbReference type="Proteomes" id="UP001305779"/>
    </source>
</evidence>
<dbReference type="Pfam" id="PF24883">
    <property type="entry name" value="NPHP3_N"/>
    <property type="match status" value="1"/>
</dbReference>
<name>A0ABR0E6Y1_ZASCE</name>
<keyword evidence="5" id="KW-1185">Reference proteome</keyword>
<dbReference type="Proteomes" id="UP001305779">
    <property type="component" value="Unassembled WGS sequence"/>
</dbReference>
<dbReference type="EMBL" id="JAXOVC010000009">
    <property type="protein sequence ID" value="KAK4497192.1"/>
    <property type="molecule type" value="Genomic_DNA"/>
</dbReference>
<dbReference type="InterPro" id="IPR027417">
    <property type="entry name" value="P-loop_NTPase"/>
</dbReference>
<dbReference type="SUPFAM" id="SSF52540">
    <property type="entry name" value="P-loop containing nucleoside triphosphate hydrolases"/>
    <property type="match status" value="1"/>
</dbReference>
<dbReference type="PANTHER" id="PTHR10039:SF5">
    <property type="entry name" value="NACHT DOMAIN-CONTAINING PROTEIN"/>
    <property type="match status" value="1"/>
</dbReference>
<keyword evidence="1" id="KW-0677">Repeat</keyword>
<dbReference type="Gene3D" id="3.40.50.300">
    <property type="entry name" value="P-loop containing nucleotide triphosphate hydrolases"/>
    <property type="match status" value="1"/>
</dbReference>
<evidence type="ECO:0000259" key="3">
    <source>
        <dbReference type="Pfam" id="PF25053"/>
    </source>
</evidence>
<feature type="domain" description="Nephrocystin 3-like N-terminal" evidence="2">
    <location>
        <begin position="251"/>
        <end position="417"/>
    </location>
</feature>
<gene>
    <name evidence="4" type="ORF">PRZ48_011642</name>
</gene>
<dbReference type="Pfam" id="PF25053">
    <property type="entry name" value="DUF7791"/>
    <property type="match status" value="1"/>
</dbReference>
<evidence type="ECO:0000313" key="4">
    <source>
        <dbReference type="EMBL" id="KAK4497192.1"/>
    </source>
</evidence>
<organism evidence="4 5">
    <name type="scientific">Zasmidium cellare</name>
    <name type="common">Wine cellar mold</name>
    <name type="synonym">Racodium cellare</name>
    <dbReference type="NCBI Taxonomy" id="395010"/>
    <lineage>
        <taxon>Eukaryota</taxon>
        <taxon>Fungi</taxon>
        <taxon>Dikarya</taxon>
        <taxon>Ascomycota</taxon>
        <taxon>Pezizomycotina</taxon>
        <taxon>Dothideomycetes</taxon>
        <taxon>Dothideomycetidae</taxon>
        <taxon>Mycosphaerellales</taxon>
        <taxon>Mycosphaerellaceae</taxon>
        <taxon>Zasmidium</taxon>
    </lineage>
</organism>
<dbReference type="InterPro" id="IPR056693">
    <property type="entry name" value="DUF7791"/>
</dbReference>
<accession>A0ABR0E6Y1</accession>
<evidence type="ECO:0000259" key="2">
    <source>
        <dbReference type="Pfam" id="PF24883"/>
    </source>
</evidence>
<feature type="domain" description="DUF7791" evidence="3">
    <location>
        <begin position="532"/>
        <end position="653"/>
    </location>
</feature>
<comment type="caution">
    <text evidence="4">The sequence shown here is derived from an EMBL/GenBank/DDBJ whole genome shotgun (WGS) entry which is preliminary data.</text>
</comment>
<sequence length="936" mass="106178">MADPVSVLTAVGAVSNVLQIADFSGKVAYHAVKLMSSGEGLQENVEIETLTREHKELTQGILGSEAWTQQANSNSSPLMQRAKRMNQQAGELLGLLEGLKVAENSKGLKRLLESTKQSAKALRNRSKIERKQTELGKATGQLAIVLLQHIAEHQTTIVTDSDKRKWDEIQRTLSDMTSHAASVDAEEQRKWREVQDALNKMIQIDEGRKEIERMAAQEQTKKAKVEKVVKSLKFQEMDSRHDTVMLAYEKTYDWAVRNQDSKLRHWLAQGSGIFWICGKPGSGKSTFMKCLLHHAETASLLKSWTSPDQRVMIAEFFFWYLGTPMQRSIRGLLQVACPGRLIFGKDPDDYDEPVWSEEELFQAARTIARAEGRTPDDFRLTLFIDGLDEFDGNHFELVSVLQELAAGEHIKICVSCRPWNVFLNAISDSPLVIKLEDLTHGDIEHYVRDNLTRAEKYQRDRSALFSRRTPQAERLVQAVVEKASGVFLWVFLVVRSLIHGYEEGDTIDIMQKRLDELPAELIPYFTLMLSRMDTVYRRILATAFAITSVPRRIDPQTVHAISFLDLWPMVHDKDHFEDELFAFRLEMTPCSAEEIQQMKEETAHLIRSSCRDFLHIIEKPNLPCLEKTQVDFIHRTVYDFLNLRDIREMLDDLRPRHLDNAQLPLYLTLARTKFVPISDPNGPCQHVAQMAECICLARLCDPAVVKELDEVEDRYIENYCPSSCPIHAGTPAATTVDRHLVLLGKGLHRTIVRTFTKRLAAAQEGVQTKSLGASGEENRIIRHAFGGNISLGEGFDRLNIDLLSSLLSRGASPDEMLTAFVNYRKQRRHDAPLAVFIRKWLLIPRDPSLDDKAWSAVRLLVERGAKVPKVCLVPTSEHLRSVAVDDLQQSCKESAAGLAWQDSNAKMRSVQHALRLVVPEARIHEIDEVLEGVKMH</sequence>
<dbReference type="InterPro" id="IPR056884">
    <property type="entry name" value="NPHP3-like_N"/>
</dbReference>
<proteinExistence type="predicted"/>